<organism evidence="3 4">
    <name type="scientific">Panaeolus cyanescens</name>
    <dbReference type="NCBI Taxonomy" id="181874"/>
    <lineage>
        <taxon>Eukaryota</taxon>
        <taxon>Fungi</taxon>
        <taxon>Dikarya</taxon>
        <taxon>Basidiomycota</taxon>
        <taxon>Agaricomycotina</taxon>
        <taxon>Agaricomycetes</taxon>
        <taxon>Agaricomycetidae</taxon>
        <taxon>Agaricales</taxon>
        <taxon>Agaricineae</taxon>
        <taxon>Galeropsidaceae</taxon>
        <taxon>Panaeolus</taxon>
    </lineage>
</organism>
<gene>
    <name evidence="3" type="ORF">CVT24_002599</name>
</gene>
<dbReference type="Gene3D" id="3.40.50.300">
    <property type="entry name" value="P-loop containing nucleotide triphosphate hydrolases"/>
    <property type="match status" value="1"/>
</dbReference>
<accession>A0A409WB45</accession>
<keyword evidence="1" id="KW-0175">Coiled coil</keyword>
<sequence>MTSSNSNSNGKKNDDDDDDDVLPFIASNVNVNVETEAGDEGGWVKHDRTRRDDGDDDDDVGDDVGAVLQGSGDGDSEFIEALARDGERLGISKDQLAGFTKDVEAYALRNCFVDVDQVALRGAGDIQVDVDADADAEGGGNKSMGQIQVCLVDTPGFSDTKISEVEIIQKIKMWMDDNGVQGFNHIFYMWPITDTRVSGSKRRTMRMMQELLERPSDTVTIITTMWDQLHTPQARARAEARYAELQGSIIKDLRISGICKFDNNKMSAIEVIENAILRKPLLRSLSSQPLQRDTKAAVLLYQELMDHIDHSRQTRVIWWDEWLALQGRVDANLEADLVQRFEETDRDIYRSFTQLVGFGRPPDAEEFRGMPQRLFVEYLKEKGAQLRCEAEALERALDGVEGEGGVIRSVRGQRSLLRSRLDDTRREIERLEPYIGSNPGTPLVMSQGYDVDKLLQLIKPKKRDETISVDVKRTLERVLQFSHQVFGRREK</sequence>
<dbReference type="AlphaFoldDB" id="A0A409WB45"/>
<dbReference type="SUPFAM" id="SSF52540">
    <property type="entry name" value="P-loop containing nucleoside triphosphate hydrolases"/>
    <property type="match status" value="1"/>
</dbReference>
<evidence type="ECO:0000256" key="2">
    <source>
        <dbReference type="SAM" id="MobiDB-lite"/>
    </source>
</evidence>
<evidence type="ECO:0008006" key="5">
    <source>
        <dbReference type="Google" id="ProtNLM"/>
    </source>
</evidence>
<keyword evidence="4" id="KW-1185">Reference proteome</keyword>
<evidence type="ECO:0000313" key="4">
    <source>
        <dbReference type="Proteomes" id="UP000284842"/>
    </source>
</evidence>
<feature type="coiled-coil region" evidence="1">
    <location>
        <begin position="376"/>
        <end position="403"/>
    </location>
</feature>
<dbReference type="EMBL" id="NHTK01005647">
    <property type="protein sequence ID" value="PPQ75709.1"/>
    <property type="molecule type" value="Genomic_DNA"/>
</dbReference>
<dbReference type="InterPro" id="IPR027417">
    <property type="entry name" value="P-loop_NTPase"/>
</dbReference>
<dbReference type="OrthoDB" id="8954335at2759"/>
<proteinExistence type="predicted"/>
<evidence type="ECO:0000313" key="3">
    <source>
        <dbReference type="EMBL" id="PPQ75709.1"/>
    </source>
</evidence>
<name>A0A409WB45_9AGAR</name>
<protein>
    <recommendedName>
        <fullName evidence="5">G domain-containing protein</fullName>
    </recommendedName>
</protein>
<evidence type="ECO:0000256" key="1">
    <source>
        <dbReference type="SAM" id="Coils"/>
    </source>
</evidence>
<comment type="caution">
    <text evidence="3">The sequence shown here is derived from an EMBL/GenBank/DDBJ whole genome shotgun (WGS) entry which is preliminary data.</text>
</comment>
<dbReference type="InParanoid" id="A0A409WB45"/>
<reference evidence="3 4" key="1">
    <citation type="journal article" date="2018" name="Evol. Lett.">
        <title>Horizontal gene cluster transfer increased hallucinogenic mushroom diversity.</title>
        <authorList>
            <person name="Reynolds H.T."/>
            <person name="Vijayakumar V."/>
            <person name="Gluck-Thaler E."/>
            <person name="Korotkin H.B."/>
            <person name="Matheny P.B."/>
            <person name="Slot J.C."/>
        </authorList>
    </citation>
    <scope>NUCLEOTIDE SEQUENCE [LARGE SCALE GENOMIC DNA]</scope>
    <source>
        <strain evidence="3 4">2629</strain>
    </source>
</reference>
<feature type="compositionally biased region" description="Basic and acidic residues" evidence="2">
    <location>
        <begin position="42"/>
        <end position="53"/>
    </location>
</feature>
<feature type="compositionally biased region" description="Low complexity" evidence="2">
    <location>
        <begin position="1"/>
        <end position="10"/>
    </location>
</feature>
<dbReference type="Proteomes" id="UP000284842">
    <property type="component" value="Unassembled WGS sequence"/>
</dbReference>
<feature type="region of interest" description="Disordered" evidence="2">
    <location>
        <begin position="1"/>
        <end position="63"/>
    </location>
</feature>